<organism evidence="1 2">
    <name type="scientific">Edhazardia aedis (strain USNM 41457)</name>
    <name type="common">Microsporidian parasite</name>
    <dbReference type="NCBI Taxonomy" id="1003232"/>
    <lineage>
        <taxon>Eukaryota</taxon>
        <taxon>Fungi</taxon>
        <taxon>Fungi incertae sedis</taxon>
        <taxon>Microsporidia</taxon>
        <taxon>Edhazardia</taxon>
    </lineage>
</organism>
<dbReference type="Gene3D" id="2.130.10.10">
    <property type="entry name" value="YVTN repeat-like/Quinoprotein amine dehydrogenase"/>
    <property type="match status" value="1"/>
</dbReference>
<dbReference type="SUPFAM" id="SSF50978">
    <property type="entry name" value="WD40 repeat-like"/>
    <property type="match status" value="1"/>
</dbReference>
<comment type="caution">
    <text evidence="1">The sequence shown here is derived from an EMBL/GenBank/DDBJ whole genome shotgun (WGS) entry which is preliminary data.</text>
</comment>
<reference evidence="1 2" key="1">
    <citation type="submission" date="2011-08" db="EMBL/GenBank/DDBJ databases">
        <authorList>
            <person name="Liu Z.J."/>
            <person name="Shi F.L."/>
            <person name="Lu J.Q."/>
            <person name="Li M."/>
            <person name="Wang Z.L."/>
        </authorList>
    </citation>
    <scope>NUCLEOTIDE SEQUENCE [LARGE SCALE GENOMIC DNA]</scope>
    <source>
        <strain evidence="1 2">USNM 41457</strain>
    </source>
</reference>
<dbReference type="InterPro" id="IPR036322">
    <property type="entry name" value="WD40_repeat_dom_sf"/>
</dbReference>
<dbReference type="InParanoid" id="J9D600"/>
<protein>
    <recommendedName>
        <fullName evidence="3">Anaphase-promoting complex subunit 4 WD40 domain-containing protein</fullName>
    </recommendedName>
</protein>
<evidence type="ECO:0000313" key="1">
    <source>
        <dbReference type="EMBL" id="EJW02969.1"/>
    </source>
</evidence>
<name>J9D600_EDHAE</name>
<evidence type="ECO:0000313" key="2">
    <source>
        <dbReference type="Proteomes" id="UP000003163"/>
    </source>
</evidence>
<reference evidence="2" key="2">
    <citation type="submission" date="2015-07" db="EMBL/GenBank/DDBJ databases">
        <title>Contrasting host-pathogen interactions and genome evolution in two generalist and specialist microsporidian pathogens of mosquitoes.</title>
        <authorList>
            <consortium name="The Broad Institute Genomics Platform"/>
            <consortium name="The Broad Institute Genome Sequencing Center for Infectious Disease"/>
            <person name="Cuomo C.A."/>
            <person name="Sanscrainte N.D."/>
            <person name="Goldberg J.M."/>
            <person name="Heiman D."/>
            <person name="Young S."/>
            <person name="Zeng Q."/>
            <person name="Becnel J.J."/>
            <person name="Birren B.W."/>
        </authorList>
    </citation>
    <scope>NUCLEOTIDE SEQUENCE [LARGE SCALE GENOMIC DNA]</scope>
    <source>
        <strain evidence="2">USNM 41457</strain>
    </source>
</reference>
<accession>J9D600</accession>
<dbReference type="HOGENOM" id="CLU_1722341_0_0_1"/>
<sequence>MLLTIDRFFVATAVHSTLKIYSLEETLIEEFYKKYDSSISALYATNDFLLVGLFNGQVFLLHYKDKTEHLLVKHDSKVTCFSNNGNFYYIGFEEGIIVVLYINTSTIQQSDLSSSVFYDESSVSEVFSSNDLAINFSMNKKNFTQIASRFNL</sequence>
<dbReference type="Proteomes" id="UP000003163">
    <property type="component" value="Unassembled WGS sequence"/>
</dbReference>
<evidence type="ECO:0008006" key="3">
    <source>
        <dbReference type="Google" id="ProtNLM"/>
    </source>
</evidence>
<dbReference type="EMBL" id="AFBI03000049">
    <property type="protein sequence ID" value="EJW02969.1"/>
    <property type="molecule type" value="Genomic_DNA"/>
</dbReference>
<dbReference type="AlphaFoldDB" id="J9D600"/>
<keyword evidence="2" id="KW-1185">Reference proteome</keyword>
<proteinExistence type="predicted"/>
<dbReference type="VEuPathDB" id="MicrosporidiaDB:EDEG_02613"/>
<dbReference type="OrthoDB" id="308449at2759"/>
<gene>
    <name evidence="1" type="ORF">EDEG_02613</name>
</gene>
<dbReference type="InterPro" id="IPR015943">
    <property type="entry name" value="WD40/YVTN_repeat-like_dom_sf"/>
</dbReference>